<name>A0ABT3XLB8_9FLAO</name>
<evidence type="ECO:0000313" key="1">
    <source>
        <dbReference type="EMBL" id="MCX8522919.1"/>
    </source>
</evidence>
<protein>
    <recommendedName>
        <fullName evidence="3">Lipoprotein</fullName>
    </recommendedName>
</protein>
<dbReference type="RefSeq" id="WP_267264241.1">
    <property type="nucleotide sequence ID" value="NZ_JAOVZW010000002.1"/>
</dbReference>
<organism evidence="1 2">
    <name type="scientific">Chryseobacterium formosus</name>
    <dbReference type="NCBI Taxonomy" id="1537363"/>
    <lineage>
        <taxon>Bacteria</taxon>
        <taxon>Pseudomonadati</taxon>
        <taxon>Bacteroidota</taxon>
        <taxon>Flavobacteriia</taxon>
        <taxon>Flavobacteriales</taxon>
        <taxon>Weeksellaceae</taxon>
        <taxon>Chryseobacterium group</taxon>
        <taxon>Chryseobacterium</taxon>
    </lineage>
</organism>
<dbReference type="Proteomes" id="UP001073122">
    <property type="component" value="Unassembled WGS sequence"/>
</dbReference>
<comment type="caution">
    <text evidence="1">The sequence shown here is derived from an EMBL/GenBank/DDBJ whole genome shotgun (WGS) entry which is preliminary data.</text>
</comment>
<keyword evidence="2" id="KW-1185">Reference proteome</keyword>
<gene>
    <name evidence="1" type="ORF">OF897_03155</name>
</gene>
<proteinExistence type="predicted"/>
<reference evidence="1" key="1">
    <citation type="submission" date="2022-10" db="EMBL/GenBank/DDBJ databases">
        <title>Chryseobacterium sp. nov., a novel bacterial species.</title>
        <authorList>
            <person name="Cao Y."/>
        </authorList>
    </citation>
    <scope>NUCLEOTIDE SEQUENCE</scope>
    <source>
        <strain evidence="1">CCTCC AB2015118</strain>
    </source>
</reference>
<sequence length="215" mass="25528">MRRFLLLSFLYSLIILSFVSCKTYHLIDATPISNTEKTVENLYFSSKEDYVYKCQMDIYKNHISGILIIKKINETTHRVVMTSDFGNKLIDFEISENDFKLNYVLPDLDKKIVINFLKNDFQKLLKQKYAVNESFENDSTKIFYSKTDKDGYYLSFNKENSLLKQIVYTKNNKEKIDFTFEAKKPTFAETIEIQHKDFKINIKLFQITETEQETE</sequence>
<dbReference type="PROSITE" id="PS51257">
    <property type="entry name" value="PROKAR_LIPOPROTEIN"/>
    <property type="match status" value="1"/>
</dbReference>
<evidence type="ECO:0000313" key="2">
    <source>
        <dbReference type="Proteomes" id="UP001073122"/>
    </source>
</evidence>
<dbReference type="EMBL" id="JAOVZW010000002">
    <property type="protein sequence ID" value="MCX8522919.1"/>
    <property type="molecule type" value="Genomic_DNA"/>
</dbReference>
<accession>A0ABT3XLB8</accession>
<evidence type="ECO:0008006" key="3">
    <source>
        <dbReference type="Google" id="ProtNLM"/>
    </source>
</evidence>